<proteinExistence type="inferred from homology"/>
<evidence type="ECO:0000256" key="7">
    <source>
        <dbReference type="PIRNR" id="PIRNR002744"/>
    </source>
</evidence>
<comment type="subcellular location">
    <subcellularLocation>
        <location evidence="1">Membrane</location>
        <topology evidence="1">Multi-pass membrane protein</topology>
    </subcellularLocation>
</comment>
<evidence type="ECO:0000313" key="9">
    <source>
        <dbReference type="EMBL" id="GAA2026723.1"/>
    </source>
</evidence>
<feature type="transmembrane region" description="Helical" evidence="8">
    <location>
        <begin position="189"/>
        <end position="209"/>
    </location>
</feature>
<evidence type="ECO:0000313" key="10">
    <source>
        <dbReference type="Proteomes" id="UP001501196"/>
    </source>
</evidence>
<protein>
    <submittedName>
        <fullName evidence="9">Cytosine permease</fullName>
    </submittedName>
</protein>
<organism evidence="9 10">
    <name type="scientific">Agromyces tropicus</name>
    <dbReference type="NCBI Taxonomy" id="555371"/>
    <lineage>
        <taxon>Bacteria</taxon>
        <taxon>Bacillati</taxon>
        <taxon>Actinomycetota</taxon>
        <taxon>Actinomycetes</taxon>
        <taxon>Micrococcales</taxon>
        <taxon>Microbacteriaceae</taxon>
        <taxon>Agromyces</taxon>
    </lineage>
</organism>
<comment type="similarity">
    <text evidence="2 7">Belongs to the purine-cytosine permease (2.A.39) family.</text>
</comment>
<feature type="transmembrane region" description="Helical" evidence="8">
    <location>
        <begin position="99"/>
        <end position="119"/>
    </location>
</feature>
<feature type="transmembrane region" description="Helical" evidence="8">
    <location>
        <begin position="31"/>
        <end position="51"/>
    </location>
</feature>
<evidence type="ECO:0000256" key="5">
    <source>
        <dbReference type="ARBA" id="ARBA00022989"/>
    </source>
</evidence>
<feature type="transmembrane region" description="Helical" evidence="8">
    <location>
        <begin position="164"/>
        <end position="183"/>
    </location>
</feature>
<evidence type="ECO:0000256" key="6">
    <source>
        <dbReference type="ARBA" id="ARBA00023136"/>
    </source>
</evidence>
<keyword evidence="5 8" id="KW-1133">Transmembrane helix</keyword>
<feature type="transmembrane region" description="Helical" evidence="8">
    <location>
        <begin position="322"/>
        <end position="340"/>
    </location>
</feature>
<feature type="transmembrane region" description="Helical" evidence="8">
    <location>
        <begin position="352"/>
        <end position="374"/>
    </location>
</feature>
<dbReference type="RefSeq" id="WP_344369554.1">
    <property type="nucleotide sequence ID" value="NZ_BAAAPW010000001.1"/>
</dbReference>
<sequence length="487" mass="51178">MSDRPAVIETHSFDYIPPTERSGTISSQVRFWFMVNATLITAFTGAVGPLFGMSLSWTLVAIVTGTIAGTLFQAFHGAQGPHMGLPQMIQSRVQFGSRGAIVPILAATIVPIGFAIFFVQTGAAAFTDLVPATGFQLPQVVIGVLAIVLAIVGYRLIVRFEGILAYIMGANLVLLTVAAIAVLPLGELLSVGTVTVVAFLAQFGASASYQIAIAPIVSDYTRYLPERMPAAAVSASVFVGTTLSAVWIESLGAAVSLSYPDTDVISGIRLMGDEWGFGLGIATMAIAIVVCLVTASISFYSGSVSFLSALEAFRPLKPTARLRGWTISIAGALALVAGLAMPDDILTGFSTFLLLLGYLLIPWTAVNLTDYYLVRRGRYSISDILRSDGGIYGRWGGRGLIAYALGIVAMVPFFSTGFYTGPVAAALDGADISFVIGLIVSAVAYLLLMRSVDIDAELVAVRTAPINTLGFAETASPRSPIIGTESS</sequence>
<evidence type="ECO:0000256" key="2">
    <source>
        <dbReference type="ARBA" id="ARBA00008974"/>
    </source>
</evidence>
<evidence type="ECO:0000256" key="4">
    <source>
        <dbReference type="ARBA" id="ARBA00022692"/>
    </source>
</evidence>
<keyword evidence="3 7" id="KW-0813">Transport</keyword>
<feature type="transmembrane region" description="Helical" evidence="8">
    <location>
        <begin position="139"/>
        <end position="157"/>
    </location>
</feature>
<reference evidence="10" key="1">
    <citation type="journal article" date="2019" name="Int. J. Syst. Evol. Microbiol.">
        <title>The Global Catalogue of Microorganisms (GCM) 10K type strain sequencing project: providing services to taxonomists for standard genome sequencing and annotation.</title>
        <authorList>
            <consortium name="The Broad Institute Genomics Platform"/>
            <consortium name="The Broad Institute Genome Sequencing Center for Infectious Disease"/>
            <person name="Wu L."/>
            <person name="Ma J."/>
        </authorList>
    </citation>
    <scope>NUCLEOTIDE SEQUENCE [LARGE SCALE GENOMIC DNA]</scope>
    <source>
        <strain evidence="10">JCM 15672</strain>
    </source>
</reference>
<feature type="transmembrane region" description="Helical" evidence="8">
    <location>
        <begin position="395"/>
        <end position="420"/>
    </location>
</feature>
<dbReference type="InterPro" id="IPR026030">
    <property type="entry name" value="Pur-cyt_permease_Fcy2/21/22"/>
</dbReference>
<dbReference type="Pfam" id="PF02133">
    <property type="entry name" value="Transp_cyt_pur"/>
    <property type="match status" value="1"/>
</dbReference>
<feature type="transmembrane region" description="Helical" evidence="8">
    <location>
        <begin position="275"/>
        <end position="301"/>
    </location>
</feature>
<accession>A0ABP5FHD9</accession>
<evidence type="ECO:0000256" key="8">
    <source>
        <dbReference type="SAM" id="Phobius"/>
    </source>
</evidence>
<evidence type="ECO:0000256" key="1">
    <source>
        <dbReference type="ARBA" id="ARBA00004141"/>
    </source>
</evidence>
<dbReference type="EMBL" id="BAAAPW010000001">
    <property type="protein sequence ID" value="GAA2026723.1"/>
    <property type="molecule type" value="Genomic_DNA"/>
</dbReference>
<keyword evidence="6 7" id="KW-0472">Membrane</keyword>
<dbReference type="PANTHER" id="PTHR31806">
    <property type="entry name" value="PURINE-CYTOSINE PERMEASE FCY2-RELATED"/>
    <property type="match status" value="1"/>
</dbReference>
<comment type="caution">
    <text evidence="9">The sequence shown here is derived from an EMBL/GenBank/DDBJ whole genome shotgun (WGS) entry which is preliminary data.</text>
</comment>
<keyword evidence="10" id="KW-1185">Reference proteome</keyword>
<feature type="transmembrane region" description="Helical" evidence="8">
    <location>
        <begin position="230"/>
        <end position="255"/>
    </location>
</feature>
<dbReference type="PANTHER" id="PTHR31806:SF1">
    <property type="entry name" value="PURINE-CYTOSINE PERMEASE FCY2-RELATED"/>
    <property type="match status" value="1"/>
</dbReference>
<dbReference type="Proteomes" id="UP001501196">
    <property type="component" value="Unassembled WGS sequence"/>
</dbReference>
<feature type="transmembrane region" description="Helical" evidence="8">
    <location>
        <begin position="57"/>
        <end position="78"/>
    </location>
</feature>
<dbReference type="Gene3D" id="1.10.4160.10">
    <property type="entry name" value="Hydantoin permease"/>
    <property type="match status" value="1"/>
</dbReference>
<name>A0ABP5FHD9_9MICO</name>
<dbReference type="InterPro" id="IPR001248">
    <property type="entry name" value="Pur-cyt_permease"/>
</dbReference>
<feature type="transmembrane region" description="Helical" evidence="8">
    <location>
        <begin position="432"/>
        <end position="448"/>
    </location>
</feature>
<keyword evidence="4 8" id="KW-0812">Transmembrane</keyword>
<evidence type="ECO:0000256" key="3">
    <source>
        <dbReference type="ARBA" id="ARBA00022448"/>
    </source>
</evidence>
<gene>
    <name evidence="9" type="ORF">GCM10009819_07440</name>
</gene>
<dbReference type="PIRSF" id="PIRSF002744">
    <property type="entry name" value="Pur-cyt_permease"/>
    <property type="match status" value="1"/>
</dbReference>